<dbReference type="Proteomes" id="UP000250266">
    <property type="component" value="Unassembled WGS sequence"/>
</dbReference>
<reference evidence="1 2" key="1">
    <citation type="journal article" date="2016" name="Nat. Commun.">
        <title>Ectomycorrhizal ecology is imprinted in the genome of the dominant symbiotic fungus Cenococcum geophilum.</title>
        <authorList>
            <consortium name="DOE Joint Genome Institute"/>
            <person name="Peter M."/>
            <person name="Kohler A."/>
            <person name="Ohm R.A."/>
            <person name="Kuo A."/>
            <person name="Krutzmann J."/>
            <person name="Morin E."/>
            <person name="Arend M."/>
            <person name="Barry K.W."/>
            <person name="Binder M."/>
            <person name="Choi C."/>
            <person name="Clum A."/>
            <person name="Copeland A."/>
            <person name="Grisel N."/>
            <person name="Haridas S."/>
            <person name="Kipfer T."/>
            <person name="LaButti K."/>
            <person name="Lindquist E."/>
            <person name="Lipzen A."/>
            <person name="Maire R."/>
            <person name="Meier B."/>
            <person name="Mihaltcheva S."/>
            <person name="Molinier V."/>
            <person name="Murat C."/>
            <person name="Poggeler S."/>
            <person name="Quandt C.A."/>
            <person name="Sperisen C."/>
            <person name="Tritt A."/>
            <person name="Tisserant E."/>
            <person name="Crous P.W."/>
            <person name="Henrissat B."/>
            <person name="Nehls U."/>
            <person name="Egli S."/>
            <person name="Spatafora J.W."/>
            <person name="Grigoriev I.V."/>
            <person name="Martin F.M."/>
        </authorList>
    </citation>
    <scope>NUCLEOTIDE SEQUENCE [LARGE SCALE GENOMIC DNA]</scope>
    <source>
        <strain evidence="1 2">CBS 459.81</strain>
    </source>
</reference>
<proteinExistence type="predicted"/>
<name>A0A8E2JKB1_9PEZI</name>
<evidence type="ECO:0000313" key="1">
    <source>
        <dbReference type="EMBL" id="OCK85865.1"/>
    </source>
</evidence>
<protein>
    <submittedName>
        <fullName evidence="1">Uncharacterized protein</fullName>
    </submittedName>
</protein>
<gene>
    <name evidence="1" type="ORF">K432DRAFT_217002</name>
</gene>
<dbReference type="AlphaFoldDB" id="A0A8E2JKB1"/>
<dbReference type="EMBL" id="KV744812">
    <property type="protein sequence ID" value="OCK85865.1"/>
    <property type="molecule type" value="Genomic_DNA"/>
</dbReference>
<keyword evidence="2" id="KW-1185">Reference proteome</keyword>
<accession>A0A8E2JKB1</accession>
<organism evidence="1 2">
    <name type="scientific">Lepidopterella palustris CBS 459.81</name>
    <dbReference type="NCBI Taxonomy" id="1314670"/>
    <lineage>
        <taxon>Eukaryota</taxon>
        <taxon>Fungi</taxon>
        <taxon>Dikarya</taxon>
        <taxon>Ascomycota</taxon>
        <taxon>Pezizomycotina</taxon>
        <taxon>Dothideomycetes</taxon>
        <taxon>Pleosporomycetidae</taxon>
        <taxon>Mytilinidiales</taxon>
        <taxon>Argynnaceae</taxon>
        <taxon>Lepidopterella</taxon>
    </lineage>
</organism>
<sequence length="123" mass="14708">MSLRPTRNSDRFPSDMCHTSLQRWRLNATFFKPPRRDLSLRLKRKRWFLRNRRERAPHLTPRCFYFMSIAKAVRRCTTITNWLTILPFIVVTRFRRTTIDTSAGFAHPLILTTRLPIKTCLSS</sequence>
<evidence type="ECO:0000313" key="2">
    <source>
        <dbReference type="Proteomes" id="UP000250266"/>
    </source>
</evidence>